<proteinExistence type="predicted"/>
<keyword evidence="2" id="KW-1185">Reference proteome</keyword>
<accession>A0AAV4SFD6</accession>
<reference evidence="1 2" key="1">
    <citation type="submission" date="2021-06" db="EMBL/GenBank/DDBJ databases">
        <title>Caerostris extrusa draft genome.</title>
        <authorList>
            <person name="Kono N."/>
            <person name="Arakawa K."/>
        </authorList>
    </citation>
    <scope>NUCLEOTIDE SEQUENCE [LARGE SCALE GENOMIC DNA]</scope>
</reference>
<dbReference type="Proteomes" id="UP001054945">
    <property type="component" value="Unassembled WGS sequence"/>
</dbReference>
<dbReference type="AlphaFoldDB" id="A0AAV4SFD6"/>
<name>A0AAV4SFD6_CAEEX</name>
<dbReference type="EMBL" id="BPLR01009591">
    <property type="protein sequence ID" value="GIY33103.1"/>
    <property type="molecule type" value="Genomic_DNA"/>
</dbReference>
<protein>
    <submittedName>
        <fullName evidence="1">Uncharacterized protein</fullName>
    </submittedName>
</protein>
<sequence length="108" mass="12208">MPVSTAGSTRPIKHSSIYGDLRPRPQSCYSVITGMCFSQGANSIVNVSAGNFSPWPFGERKSWPTLFFYGTQLLKKCVHPERQSLGYEDTAFFSLTYYIFFQLNPTCF</sequence>
<organism evidence="1 2">
    <name type="scientific">Caerostris extrusa</name>
    <name type="common">Bark spider</name>
    <name type="synonym">Caerostris bankana</name>
    <dbReference type="NCBI Taxonomy" id="172846"/>
    <lineage>
        <taxon>Eukaryota</taxon>
        <taxon>Metazoa</taxon>
        <taxon>Ecdysozoa</taxon>
        <taxon>Arthropoda</taxon>
        <taxon>Chelicerata</taxon>
        <taxon>Arachnida</taxon>
        <taxon>Araneae</taxon>
        <taxon>Araneomorphae</taxon>
        <taxon>Entelegynae</taxon>
        <taxon>Araneoidea</taxon>
        <taxon>Araneidae</taxon>
        <taxon>Caerostris</taxon>
    </lineage>
</organism>
<comment type="caution">
    <text evidence="1">The sequence shown here is derived from an EMBL/GenBank/DDBJ whole genome shotgun (WGS) entry which is preliminary data.</text>
</comment>
<evidence type="ECO:0000313" key="1">
    <source>
        <dbReference type="EMBL" id="GIY33103.1"/>
    </source>
</evidence>
<evidence type="ECO:0000313" key="2">
    <source>
        <dbReference type="Proteomes" id="UP001054945"/>
    </source>
</evidence>
<gene>
    <name evidence="1" type="ORF">CEXT_24121</name>
</gene>